<evidence type="ECO:0000256" key="3">
    <source>
        <dbReference type="ARBA" id="ARBA00011738"/>
    </source>
</evidence>
<sequence length="212" mass="23690">MHSILYFKYGTPNDRIEKACESLKRGEGVIILDDEERENEGDIIFAAETITINQMAFTIRYGSGIVCLCINEKRRKQLALPMMVKKNTNKFQTPFTVSIEAALGITTGVSAHDRVITIRTAIKDHAKPTDLSRPGHVFPLLAQSGGVLKRRGHTEATIDLITLAGFKPFGVLCELVNDDGSMARMQEIINFAQNYKMSVITIDDLVEYIRNN</sequence>
<evidence type="ECO:0000256" key="6">
    <source>
        <dbReference type="ARBA" id="ARBA00022619"/>
    </source>
</evidence>
<evidence type="ECO:0000256" key="13">
    <source>
        <dbReference type="RuleBase" id="RU003843"/>
    </source>
</evidence>
<gene>
    <name evidence="12 14" type="primary">ribB</name>
    <name evidence="14" type="ORF">ACHINZ_4180</name>
</gene>
<evidence type="ECO:0000256" key="11">
    <source>
        <dbReference type="ARBA" id="ARBA00060730"/>
    </source>
</evidence>
<dbReference type="PANTHER" id="PTHR21327:SF38">
    <property type="entry name" value="3,4-DIHYDROXY-2-BUTANONE 4-PHOSPHATE SYNTHASE"/>
    <property type="match status" value="1"/>
</dbReference>
<protein>
    <recommendedName>
        <fullName evidence="5 12">3,4-dihydroxy-2-butanone 4-phosphate synthase</fullName>
        <shortName evidence="12 13">DHBP synthase</shortName>
        <ecNumber evidence="4 12">4.1.99.12</ecNumber>
    </recommendedName>
</protein>
<keyword evidence="10 12" id="KW-0456">Lyase</keyword>
<keyword evidence="9 12" id="KW-0464">Manganese</keyword>
<keyword evidence="8 12" id="KW-0460">Magnesium</keyword>
<evidence type="ECO:0000256" key="10">
    <source>
        <dbReference type="ARBA" id="ARBA00023239"/>
    </source>
</evidence>
<feature type="binding site" evidence="12">
    <location>
        <position position="42"/>
    </location>
    <ligand>
        <name>D-ribulose 5-phosphate</name>
        <dbReference type="ChEBI" id="CHEBI:58121"/>
    </ligand>
</feature>
<dbReference type="EMBL" id="AP028961">
    <property type="protein sequence ID" value="BET44746.1"/>
    <property type="molecule type" value="Genomic_DNA"/>
</dbReference>
<comment type="cofactor">
    <cofactor evidence="12 13">
        <name>Mg(2+)</name>
        <dbReference type="ChEBI" id="CHEBI:18420"/>
    </cofactor>
    <cofactor evidence="12 13">
        <name>Mn(2+)</name>
        <dbReference type="ChEBI" id="CHEBI:29035"/>
    </cofactor>
    <text evidence="12 13">Binds 2 divalent metal cations per subunit. Magnesium or manganese.</text>
</comment>
<dbReference type="PANTHER" id="PTHR21327">
    <property type="entry name" value="GTP CYCLOHYDROLASE II-RELATED"/>
    <property type="match status" value="1"/>
</dbReference>
<comment type="similarity">
    <text evidence="11 12 13">Belongs to the DHBP synthase family.</text>
</comment>
<reference evidence="14" key="2">
    <citation type="submission" date="2023-10" db="EMBL/GenBank/DDBJ databases">
        <authorList>
            <person name="Koga R."/>
            <person name="Fukatsu T."/>
        </authorList>
    </citation>
    <scope>NUCLEOTIDE SEQUENCE</scope>
    <source>
        <strain evidence="14">Kw-01</strain>
    </source>
</reference>
<evidence type="ECO:0000256" key="5">
    <source>
        <dbReference type="ARBA" id="ARBA00018836"/>
    </source>
</evidence>
<evidence type="ECO:0000256" key="12">
    <source>
        <dbReference type="HAMAP-Rule" id="MF_00180"/>
    </source>
</evidence>
<dbReference type="GO" id="GO:0005829">
    <property type="term" value="C:cytosol"/>
    <property type="evidence" value="ECO:0007669"/>
    <property type="project" value="UniProtKB-ARBA"/>
</dbReference>
<feature type="binding site" evidence="12">
    <location>
        <position position="38"/>
    </location>
    <ligand>
        <name>Mg(2+)</name>
        <dbReference type="ChEBI" id="CHEBI:18420"/>
        <label>1</label>
    </ligand>
</feature>
<evidence type="ECO:0000313" key="14">
    <source>
        <dbReference type="EMBL" id="BET44746.1"/>
    </source>
</evidence>
<feature type="binding site" evidence="12">
    <location>
        <begin position="150"/>
        <end position="154"/>
    </location>
    <ligand>
        <name>D-ribulose 5-phosphate</name>
        <dbReference type="ChEBI" id="CHEBI:58121"/>
    </ligand>
</feature>
<reference evidence="14" key="1">
    <citation type="journal article" date="2023" name="Front. Microbiol.">
        <title>Genome analysis of Candidatus Aschnera chinzeii, the bacterial endosymbiont of the blood-sucking bat fly Penicillidia jenynsii (Insecta: Diptera: Nycteribiidae).</title>
        <authorList>
            <person name="Koga R."/>
            <person name="Moriyama M."/>
            <person name="Nozaki T."/>
            <person name="Fukatsu T."/>
        </authorList>
    </citation>
    <scope>NUCLEOTIDE SEQUENCE</scope>
    <source>
        <strain evidence="14">Kw-01</strain>
    </source>
</reference>
<name>A0AAT9G4S8_9ENTR</name>
<dbReference type="FunFam" id="3.90.870.10:FF:000002">
    <property type="entry name" value="3,4-dihydroxy-2-butanone 4-phosphate synthase"/>
    <property type="match status" value="1"/>
</dbReference>
<dbReference type="InterPro" id="IPR017945">
    <property type="entry name" value="DHBP_synth_RibB-like_a/b_dom"/>
</dbReference>
<dbReference type="AlphaFoldDB" id="A0AAT9G4S8"/>
<feature type="binding site" evidence="12">
    <location>
        <position position="153"/>
    </location>
    <ligand>
        <name>Mg(2+)</name>
        <dbReference type="ChEBI" id="CHEBI:18420"/>
        <label>2</label>
    </ligand>
</feature>
<evidence type="ECO:0000256" key="7">
    <source>
        <dbReference type="ARBA" id="ARBA00022723"/>
    </source>
</evidence>
<comment type="catalytic activity">
    <reaction evidence="12 13">
        <text>D-ribulose 5-phosphate = (2S)-2-hydroxy-3-oxobutyl phosphate + formate + H(+)</text>
        <dbReference type="Rhea" id="RHEA:18457"/>
        <dbReference type="ChEBI" id="CHEBI:15378"/>
        <dbReference type="ChEBI" id="CHEBI:15740"/>
        <dbReference type="ChEBI" id="CHEBI:58121"/>
        <dbReference type="ChEBI" id="CHEBI:58830"/>
        <dbReference type="EC" id="4.1.99.12"/>
    </reaction>
</comment>
<dbReference type="EC" id="4.1.99.12" evidence="4 12"/>
<dbReference type="Gene3D" id="3.90.870.10">
    <property type="entry name" value="DHBP synthase"/>
    <property type="match status" value="1"/>
</dbReference>
<dbReference type="Pfam" id="PF00926">
    <property type="entry name" value="DHBP_synthase"/>
    <property type="match status" value="1"/>
</dbReference>
<dbReference type="NCBIfam" id="TIGR00506">
    <property type="entry name" value="ribB"/>
    <property type="match status" value="1"/>
</dbReference>
<evidence type="ECO:0000256" key="1">
    <source>
        <dbReference type="ARBA" id="ARBA00002284"/>
    </source>
</evidence>
<feature type="site" description="Essential for catalytic activity" evidence="12">
    <location>
        <position position="174"/>
    </location>
</feature>
<proteinExistence type="inferred from homology"/>
<feature type="binding site" evidence="12">
    <location>
        <begin position="37"/>
        <end position="38"/>
    </location>
    <ligand>
        <name>D-ribulose 5-phosphate</name>
        <dbReference type="ChEBI" id="CHEBI:58121"/>
    </ligand>
</feature>
<accession>A0AAT9G4S8</accession>
<evidence type="ECO:0000256" key="2">
    <source>
        <dbReference type="ARBA" id="ARBA00004904"/>
    </source>
</evidence>
<evidence type="ECO:0000256" key="9">
    <source>
        <dbReference type="ARBA" id="ARBA00023211"/>
    </source>
</evidence>
<dbReference type="InterPro" id="IPR000422">
    <property type="entry name" value="DHBP_synthase_RibB"/>
</dbReference>
<dbReference type="SUPFAM" id="SSF55821">
    <property type="entry name" value="YrdC/RibB"/>
    <property type="match status" value="1"/>
</dbReference>
<dbReference type="GO" id="GO:0008686">
    <property type="term" value="F:3,4-dihydroxy-2-butanone-4-phosphate synthase activity"/>
    <property type="evidence" value="ECO:0007669"/>
    <property type="project" value="UniProtKB-UniRule"/>
</dbReference>
<comment type="pathway">
    <text evidence="2 12 13">Cofactor biosynthesis; riboflavin biosynthesis; 2-hydroxy-3-oxobutyl phosphate from D-ribulose 5-phosphate: step 1/1.</text>
</comment>
<comment type="subunit">
    <text evidence="3 12 13">Homodimer.</text>
</comment>
<dbReference type="GO" id="GO:0000287">
    <property type="term" value="F:magnesium ion binding"/>
    <property type="evidence" value="ECO:0007669"/>
    <property type="project" value="UniProtKB-UniRule"/>
</dbReference>
<dbReference type="GO" id="GO:0009231">
    <property type="term" value="P:riboflavin biosynthetic process"/>
    <property type="evidence" value="ECO:0007669"/>
    <property type="project" value="UniProtKB-UniRule"/>
</dbReference>
<organism evidence="14">
    <name type="scientific">Candidatus Aschnera chinzeii</name>
    <dbReference type="NCBI Taxonomy" id="1485666"/>
    <lineage>
        <taxon>Bacteria</taxon>
        <taxon>Pseudomonadati</taxon>
        <taxon>Pseudomonadota</taxon>
        <taxon>Gammaproteobacteria</taxon>
        <taxon>Enterobacterales</taxon>
        <taxon>Enterobacteriaceae</taxon>
        <taxon>Candidatus Aschnera</taxon>
    </lineage>
</organism>
<comment type="function">
    <text evidence="1 12 13">Catalyzes the conversion of D-ribulose 5-phosphate to formate and 3,4-dihydroxy-2-butanone 4-phosphate.</text>
</comment>
<keyword evidence="6 12" id="KW-0686">Riboflavin biosynthesis</keyword>
<feature type="binding site" evidence="12">
    <location>
        <position position="38"/>
    </location>
    <ligand>
        <name>Mg(2+)</name>
        <dbReference type="ChEBI" id="CHEBI:18420"/>
        <label>2</label>
    </ligand>
</feature>
<evidence type="ECO:0000256" key="8">
    <source>
        <dbReference type="ARBA" id="ARBA00022842"/>
    </source>
</evidence>
<evidence type="ECO:0000256" key="4">
    <source>
        <dbReference type="ARBA" id="ARBA00012153"/>
    </source>
</evidence>
<keyword evidence="7 12" id="KW-0479">Metal-binding</keyword>
<dbReference type="GO" id="GO:0030145">
    <property type="term" value="F:manganese ion binding"/>
    <property type="evidence" value="ECO:0007669"/>
    <property type="project" value="UniProtKB-UniRule"/>
</dbReference>
<dbReference type="HAMAP" id="MF_00180">
    <property type="entry name" value="RibB"/>
    <property type="match status" value="1"/>
</dbReference>
<feature type="site" description="Essential for catalytic activity" evidence="12">
    <location>
        <position position="136"/>
    </location>
</feature>